<dbReference type="GO" id="GO:0005615">
    <property type="term" value="C:extracellular space"/>
    <property type="evidence" value="ECO:0007669"/>
    <property type="project" value="TreeGrafter"/>
</dbReference>
<evidence type="ECO:0000256" key="4">
    <source>
        <dbReference type="ARBA" id="ARBA00022525"/>
    </source>
</evidence>
<proteinExistence type="inferred from homology"/>
<dbReference type="Proteomes" id="UP000192223">
    <property type="component" value="Unplaced"/>
</dbReference>
<evidence type="ECO:0000256" key="8">
    <source>
        <dbReference type="ARBA" id="ARBA00022729"/>
    </source>
</evidence>
<dbReference type="InterPro" id="IPR036990">
    <property type="entry name" value="M14A-like_propep"/>
</dbReference>
<dbReference type="InterPro" id="IPR000834">
    <property type="entry name" value="Peptidase_M14"/>
</dbReference>
<protein>
    <submittedName>
        <fullName evidence="17">Mast cell carboxypeptidase A-like</fullName>
    </submittedName>
</protein>
<dbReference type="Gene3D" id="3.30.70.340">
    <property type="entry name" value="Metallocarboxypeptidase-like"/>
    <property type="match status" value="1"/>
</dbReference>
<organism evidence="16 17">
    <name type="scientific">Agrilus planipennis</name>
    <name type="common">Emerald ash borer</name>
    <name type="synonym">Agrilus marcopoli</name>
    <dbReference type="NCBI Taxonomy" id="224129"/>
    <lineage>
        <taxon>Eukaryota</taxon>
        <taxon>Metazoa</taxon>
        <taxon>Ecdysozoa</taxon>
        <taxon>Arthropoda</taxon>
        <taxon>Hexapoda</taxon>
        <taxon>Insecta</taxon>
        <taxon>Pterygota</taxon>
        <taxon>Neoptera</taxon>
        <taxon>Endopterygota</taxon>
        <taxon>Coleoptera</taxon>
        <taxon>Polyphaga</taxon>
        <taxon>Elateriformia</taxon>
        <taxon>Buprestoidea</taxon>
        <taxon>Buprestidae</taxon>
        <taxon>Agrilinae</taxon>
        <taxon>Agrilus</taxon>
    </lineage>
</organism>
<keyword evidence="16" id="KW-1185">Reference proteome</keyword>
<dbReference type="SMART" id="SM00631">
    <property type="entry name" value="Zn_pept"/>
    <property type="match status" value="1"/>
</dbReference>
<dbReference type="OrthoDB" id="3626597at2759"/>
<dbReference type="PROSITE" id="PS00132">
    <property type="entry name" value="CARBOXYPEPT_ZN_1"/>
    <property type="match status" value="1"/>
</dbReference>
<dbReference type="RefSeq" id="XP_018335306.1">
    <property type="nucleotide sequence ID" value="XM_018479804.1"/>
</dbReference>
<dbReference type="PRINTS" id="PR00765">
    <property type="entry name" value="CRBOXYPTASEA"/>
</dbReference>
<dbReference type="GO" id="GO:0008270">
    <property type="term" value="F:zinc ion binding"/>
    <property type="evidence" value="ECO:0007669"/>
    <property type="project" value="InterPro"/>
</dbReference>
<feature type="domain" description="Peptidase M14" evidence="15">
    <location>
        <begin position="357"/>
        <end position="650"/>
    </location>
</feature>
<evidence type="ECO:0000256" key="14">
    <source>
        <dbReference type="PROSITE-ProRule" id="PRU01379"/>
    </source>
</evidence>
<accession>A0A1W4XGQ8</accession>
<name>A0A1W4XGQ8_AGRPL</name>
<dbReference type="PANTHER" id="PTHR11705">
    <property type="entry name" value="PROTEASE FAMILY M14 CARBOXYPEPTIDASE A,B"/>
    <property type="match status" value="1"/>
</dbReference>
<dbReference type="KEGG" id="apln:108744177"/>
<keyword evidence="9" id="KW-0378">Hydrolase</keyword>
<keyword evidence="10" id="KW-0862">Zinc</keyword>
<dbReference type="PANTHER" id="PTHR11705:SF140">
    <property type="entry name" value="FI02848P-RELATED"/>
    <property type="match status" value="1"/>
</dbReference>
<dbReference type="InterPro" id="IPR057246">
    <property type="entry name" value="CARBOXYPEPT_ZN_1"/>
</dbReference>
<evidence type="ECO:0000256" key="5">
    <source>
        <dbReference type="ARBA" id="ARBA00022645"/>
    </source>
</evidence>
<evidence type="ECO:0000256" key="3">
    <source>
        <dbReference type="ARBA" id="ARBA00005988"/>
    </source>
</evidence>
<keyword evidence="4" id="KW-0964">Secreted</keyword>
<dbReference type="SUPFAM" id="SSF53187">
    <property type="entry name" value="Zn-dependent exopeptidases"/>
    <property type="match status" value="1"/>
</dbReference>
<dbReference type="AlphaFoldDB" id="A0A1W4XGQ8"/>
<dbReference type="PROSITE" id="PS52035">
    <property type="entry name" value="PEPTIDASE_M14"/>
    <property type="match status" value="1"/>
</dbReference>
<evidence type="ECO:0000313" key="16">
    <source>
        <dbReference type="Proteomes" id="UP000192223"/>
    </source>
</evidence>
<dbReference type="CDD" id="cd03860">
    <property type="entry name" value="M14_CP_A-B_like"/>
    <property type="match status" value="1"/>
</dbReference>
<dbReference type="InParanoid" id="A0A1W4XGQ8"/>
<evidence type="ECO:0000256" key="12">
    <source>
        <dbReference type="ARBA" id="ARBA00023157"/>
    </source>
</evidence>
<keyword evidence="11" id="KW-0482">Metalloprotease</keyword>
<keyword evidence="7" id="KW-0479">Metal-binding</keyword>
<evidence type="ECO:0000256" key="13">
    <source>
        <dbReference type="ARBA" id="ARBA00057299"/>
    </source>
</evidence>
<dbReference type="InterPro" id="IPR003146">
    <property type="entry name" value="M14A_act_pep"/>
</dbReference>
<keyword evidence="12" id="KW-1015">Disulfide bond</keyword>
<dbReference type="GO" id="GO:0006508">
    <property type="term" value="P:proteolysis"/>
    <property type="evidence" value="ECO:0007669"/>
    <property type="project" value="UniProtKB-KW"/>
</dbReference>
<dbReference type="Pfam" id="PF00246">
    <property type="entry name" value="Peptidase_M14"/>
    <property type="match status" value="1"/>
</dbReference>
<dbReference type="GO" id="GO:0004181">
    <property type="term" value="F:metallocarboxypeptidase activity"/>
    <property type="evidence" value="ECO:0007669"/>
    <property type="project" value="InterPro"/>
</dbReference>
<evidence type="ECO:0000313" key="17">
    <source>
        <dbReference type="RefSeq" id="XP_018335306.1"/>
    </source>
</evidence>
<evidence type="ECO:0000256" key="6">
    <source>
        <dbReference type="ARBA" id="ARBA00022670"/>
    </source>
</evidence>
<dbReference type="GeneID" id="108744177"/>
<keyword evidence="5" id="KW-0121">Carboxypeptidase</keyword>
<comment type="cofactor">
    <cofactor evidence="1">
        <name>Zn(2+)</name>
        <dbReference type="ChEBI" id="CHEBI:29105"/>
    </cofactor>
</comment>
<evidence type="ECO:0000256" key="2">
    <source>
        <dbReference type="ARBA" id="ARBA00004613"/>
    </source>
</evidence>
<keyword evidence="8" id="KW-0732">Signal</keyword>
<evidence type="ECO:0000259" key="15">
    <source>
        <dbReference type="PROSITE" id="PS52035"/>
    </source>
</evidence>
<dbReference type="SUPFAM" id="SSF54897">
    <property type="entry name" value="Protease propeptides/inhibitors"/>
    <property type="match status" value="2"/>
</dbReference>
<gene>
    <name evidence="17" type="primary">LOC108744177</name>
</gene>
<dbReference type="FunFam" id="3.40.630.10:FF:000040">
    <property type="entry name" value="zinc carboxypeptidase"/>
    <property type="match status" value="1"/>
</dbReference>
<dbReference type="STRING" id="224129.A0A1W4XGQ8"/>
<evidence type="ECO:0000256" key="11">
    <source>
        <dbReference type="ARBA" id="ARBA00023049"/>
    </source>
</evidence>
<dbReference type="Gene3D" id="3.40.630.10">
    <property type="entry name" value="Zn peptidases"/>
    <property type="match status" value="1"/>
</dbReference>
<comment type="subcellular location">
    <subcellularLocation>
        <location evidence="2">Secreted</location>
    </subcellularLocation>
</comment>
<comment type="similarity">
    <text evidence="3 14">Belongs to the peptidase M14 family.</text>
</comment>
<comment type="function">
    <text evidence="13">Involved in the digestion of the blood meal.</text>
</comment>
<evidence type="ECO:0000256" key="10">
    <source>
        <dbReference type="ARBA" id="ARBA00022833"/>
    </source>
</evidence>
<feature type="active site" description="Proton donor/acceptor" evidence="14">
    <location>
        <position position="615"/>
    </location>
</feature>
<reference evidence="17" key="1">
    <citation type="submission" date="2025-08" db="UniProtKB">
        <authorList>
            <consortium name="RefSeq"/>
        </authorList>
    </citation>
    <scope>IDENTIFICATION</scope>
    <source>
        <tissue evidence="17">Entire body</tissue>
    </source>
</reference>
<keyword evidence="6" id="KW-0645">Protease</keyword>
<dbReference type="Pfam" id="PF02244">
    <property type="entry name" value="Propep_M14"/>
    <property type="match status" value="1"/>
</dbReference>
<evidence type="ECO:0000256" key="7">
    <source>
        <dbReference type="ARBA" id="ARBA00022723"/>
    </source>
</evidence>
<evidence type="ECO:0000256" key="9">
    <source>
        <dbReference type="ARBA" id="ARBA00022801"/>
    </source>
</evidence>
<sequence length="699" mass="81025">MLQLLKEPKMLQFSLLIREDDGPAKVEITDSSIASKMSNELKLLSIPHLMQVLEHPGVTKFEIEPTPYLRDLSNLFGSSIDFWTFLNKDERFTKFFVDSKTQGRFIRYLRSNNIEYTTVVSGDEGILEFRFEPGLNYSRILATFGGNLDYWTPLVKDGEPITILVKAEAVANMTEFLKKKKVFFNRINTYEAPKQTTLFFLHLKYVPQPMLGEIFKFMANHTSIKYIEKEPVEFIFRHELGVDVVKPLKLKRVWFSIEEWPTEFKVMPKIDSAMRIRDMGRIFGNKVTIWGPKFTQADCLKVMVSADVGKEFIQYLKNHKIYYKEIIPDVEELLESRSKPSDMYTFNNKGGSLDFNRYEKYDTLVEYLYDLAVKYPNIISIDNLGQSTEGKEIVVAKLSISKEDINKPIILIDAGIHAREWIAPAAALFIIKQLTEVSINMRLMKYIDWYIIPVLNPDGYEYSRENDRLWRKNRKRYLNSTCVGVDLNRNFDFQWSNALNDPCSESYPGPKPFSEAETINFREYVRSLGTRIKLYVSLHSYGNMILYPWGYTESSPQNVDSLQRLGEEVSKKIRDLNQGSSYKVGRISEMLYKASGCSVDWMKETMGVNYTYAIEIFDGESNGEFEPGPQHILKCVQEVFVGLKVLNYHIERHYVNDATDQVTAESHIEYANKTETTPTIVTVTEKESTDSGFWSSWFD</sequence>
<evidence type="ECO:0000256" key="1">
    <source>
        <dbReference type="ARBA" id="ARBA00001947"/>
    </source>
</evidence>